<evidence type="ECO:0000256" key="1">
    <source>
        <dbReference type="SAM" id="MobiDB-lite"/>
    </source>
</evidence>
<feature type="region of interest" description="Disordered" evidence="1">
    <location>
        <begin position="365"/>
        <end position="416"/>
    </location>
</feature>
<dbReference type="InterPro" id="IPR021424">
    <property type="entry name" value="PorA"/>
</dbReference>
<comment type="caution">
    <text evidence="3">The sequence shown here is derived from an EMBL/GenBank/DDBJ whole genome shotgun (WGS) entry which is preliminary data.</text>
</comment>
<dbReference type="Proteomes" id="UP000093985">
    <property type="component" value="Unassembled WGS sequence"/>
</dbReference>
<keyword evidence="2" id="KW-0812">Transmembrane</keyword>
<keyword evidence="2" id="KW-0472">Membrane</keyword>
<proteinExistence type="predicted"/>
<accession>A0A1A2E8W1</accession>
<organism evidence="3 4">
    <name type="scientific">Mycolicibacter sinensis (strain JDM601)</name>
    <name type="common">Mycobacterium sinense</name>
    <dbReference type="NCBI Taxonomy" id="875328"/>
    <lineage>
        <taxon>Bacteria</taxon>
        <taxon>Bacillati</taxon>
        <taxon>Actinomycetota</taxon>
        <taxon>Actinomycetes</taxon>
        <taxon>Mycobacteriales</taxon>
        <taxon>Mycobacteriaceae</taxon>
        <taxon>Mycolicibacter</taxon>
    </lineage>
</organism>
<reference evidence="4" key="1">
    <citation type="submission" date="2016-06" db="EMBL/GenBank/DDBJ databases">
        <authorList>
            <person name="Sutton G."/>
            <person name="Brinkac L."/>
            <person name="Sanka R."/>
            <person name="Adams M."/>
            <person name="Lau E."/>
            <person name="Mehaffy C."/>
            <person name="Tameris M."/>
            <person name="Hatherill M."/>
            <person name="Hanekom W."/>
            <person name="Mahomed H."/>
            <person name="Mcshane H."/>
        </authorList>
    </citation>
    <scope>NUCLEOTIDE SEQUENCE [LARGE SCALE GENOMIC DNA]</scope>
    <source>
        <strain evidence="4">852014-51077_SCH5608930-a</strain>
    </source>
</reference>
<evidence type="ECO:0008006" key="5">
    <source>
        <dbReference type="Google" id="ProtNLM"/>
    </source>
</evidence>
<dbReference type="AlphaFoldDB" id="A0A1A2E8W1"/>
<sequence length="416" mass="44753">MNRAVMMRIAACAVMGLGAALLIAALLLSTYTAGKIAKIPLDLDVTLISNGSGAALDPESLGSEHAVVDQDVPLVAQQQIGVEAPANADVVTLQAGSSLRRADRQKDTGLLLAIVDTVTLNRTSAEAVSDDSHPGGSVQRPRNYDDDSPPTNIALPHEGLSYRFPFDTQKQSYQYFDPIAQKAYEANYEGEDDVNGLTTYRFVQNVGYDPDGSLKEPVRYPSLYGHDEDGEISAPARMWNIEGVDPEEDVTMTRYYAAQKTMWVDPVSGTIVKSKVHANHYYARDPLKPEVALADYTVTSSEETIEAQVDAARNERDRVALWSRVLPITFTAAGLICLIGGVLVGWFSLPAETALGRPGRGSDGGFFGGFTPKSPVTEPASGAEAETEKLPTQRPQLDRPATPPEPGPPDPAPDQL</sequence>
<evidence type="ECO:0000313" key="4">
    <source>
        <dbReference type="Proteomes" id="UP000093985"/>
    </source>
</evidence>
<name>A0A1A2E8W1_MYCSD</name>
<evidence type="ECO:0000256" key="2">
    <source>
        <dbReference type="SAM" id="Phobius"/>
    </source>
</evidence>
<feature type="region of interest" description="Disordered" evidence="1">
    <location>
        <begin position="125"/>
        <end position="152"/>
    </location>
</feature>
<feature type="compositionally biased region" description="Pro residues" evidence="1">
    <location>
        <begin position="401"/>
        <end position="416"/>
    </location>
</feature>
<protein>
    <recommendedName>
        <fullName evidence="5">DUF3068 domain-containing protein</fullName>
    </recommendedName>
</protein>
<gene>
    <name evidence="3" type="ORF">A5771_19460</name>
</gene>
<dbReference type="Pfam" id="PF11271">
    <property type="entry name" value="PorA"/>
    <property type="match status" value="1"/>
</dbReference>
<feature type="transmembrane region" description="Helical" evidence="2">
    <location>
        <begin position="325"/>
        <end position="347"/>
    </location>
</feature>
<dbReference type="EMBL" id="LZIN01000105">
    <property type="protein sequence ID" value="OBF99475.1"/>
    <property type="molecule type" value="Genomic_DNA"/>
</dbReference>
<keyword evidence="2" id="KW-1133">Transmembrane helix</keyword>
<dbReference type="RefSeq" id="WP_064857158.1">
    <property type="nucleotide sequence ID" value="NZ_LZIM01000060.1"/>
</dbReference>
<evidence type="ECO:0000313" key="3">
    <source>
        <dbReference type="EMBL" id="OBF99475.1"/>
    </source>
</evidence>